<keyword evidence="11" id="KW-0902">Two-component regulatory system</keyword>
<dbReference type="PANTHER" id="PTHR42878:SF7">
    <property type="entry name" value="SENSOR HISTIDINE KINASE GLRK"/>
    <property type="match status" value="1"/>
</dbReference>
<evidence type="ECO:0000256" key="7">
    <source>
        <dbReference type="ARBA" id="ARBA00022741"/>
    </source>
</evidence>
<protein>
    <recommendedName>
        <fullName evidence="3">histidine kinase</fullName>
        <ecNumber evidence="3">2.7.13.3</ecNumber>
    </recommendedName>
</protein>
<keyword evidence="7" id="KW-0547">Nucleotide-binding</keyword>
<reference evidence="18" key="1">
    <citation type="submission" date="2018-12" db="EMBL/GenBank/DDBJ databases">
        <title>Tengunoibacter tsumagoiensis gen. nov., sp. nov., Dictyobacter kobayashii sp. nov., D. alpinus sp. nov., and D. joshuensis sp. nov. and description of Dictyobacteraceae fam. nov. within the order Ktedonobacterales isolated from Tengu-no-mugimeshi.</title>
        <authorList>
            <person name="Wang C.M."/>
            <person name="Zheng Y."/>
            <person name="Sakai Y."/>
            <person name="Toyoda A."/>
            <person name="Minakuchi Y."/>
            <person name="Abe K."/>
            <person name="Yokota A."/>
            <person name="Yabe S."/>
        </authorList>
    </citation>
    <scope>NUCLEOTIDE SEQUENCE [LARGE SCALE GENOMIC DNA]</scope>
    <source>
        <strain evidence="18">Uno16</strain>
    </source>
</reference>
<dbReference type="InterPro" id="IPR035965">
    <property type="entry name" value="PAS-like_dom_sf"/>
</dbReference>
<evidence type="ECO:0000259" key="14">
    <source>
        <dbReference type="PROSITE" id="PS50109"/>
    </source>
</evidence>
<evidence type="ECO:0000256" key="9">
    <source>
        <dbReference type="ARBA" id="ARBA00022840"/>
    </source>
</evidence>
<sequence>MDSSSEEAFDRFTKLAALILEIPVSLVSLVDKDRQYFKSYYGLPEPWASQQQTPLSHSFCQYVVASHEPLIVTDAREEAWLANNLAIPDLGVIAYLGFPLEVEGQALGSFCAIDDKPRVWSEREIRIMKELAQFVTTEIALRMEVTERQKAEKQLRESEERFRTLANQAPIMIWQADTHGDSTFHNATWYTFTGLSEQESLGLGWMTAIHPDDHAEASMLWLQSLEQRLPYHTEFRLYRADGFYHAVVAHGSSYTDPSGNFLGYIGTLLDISEQKALEQQREAFMSMVTHELKAPLTAMKGNIQLAQRRLTSLLADASVLDSQQQKLISQAMSMLTRGVENLNDQTRLINDLLDLSRARADKLNFTLAPCDLVSLVQRTVHDQQAIHPLRVINFTLPPFPSVMVLADAQRTRQVLSNYLINAFKYSPPEQPVQIGMSVEAGVARVWVQDNGLGLTEEHKAHIWERFYQTHEVASYTRGTPGLGLGLHICKVLIHGQDGEVGVESVKGHGSTFWFTLPLINRDNQVSGLN</sequence>
<dbReference type="Pfam" id="PF08447">
    <property type="entry name" value="PAS_3"/>
    <property type="match status" value="1"/>
</dbReference>
<dbReference type="FunFam" id="3.30.450.20:FF:000099">
    <property type="entry name" value="Sensory box sensor histidine kinase"/>
    <property type="match status" value="1"/>
</dbReference>
<dbReference type="PROSITE" id="PS50109">
    <property type="entry name" value="HIS_KIN"/>
    <property type="match status" value="1"/>
</dbReference>
<dbReference type="Proteomes" id="UP000287171">
    <property type="component" value="Unassembled WGS sequence"/>
</dbReference>
<evidence type="ECO:0000256" key="1">
    <source>
        <dbReference type="ARBA" id="ARBA00000085"/>
    </source>
</evidence>
<evidence type="ECO:0000256" key="12">
    <source>
        <dbReference type="ARBA" id="ARBA00023136"/>
    </source>
</evidence>
<keyword evidence="12" id="KW-0472">Membrane</keyword>
<dbReference type="InterPro" id="IPR000700">
    <property type="entry name" value="PAS-assoc_C"/>
</dbReference>
<organism evidence="17 18">
    <name type="scientific">Dictyobacter alpinus</name>
    <dbReference type="NCBI Taxonomy" id="2014873"/>
    <lineage>
        <taxon>Bacteria</taxon>
        <taxon>Bacillati</taxon>
        <taxon>Chloroflexota</taxon>
        <taxon>Ktedonobacteria</taxon>
        <taxon>Ktedonobacterales</taxon>
        <taxon>Dictyobacteraceae</taxon>
        <taxon>Dictyobacter</taxon>
    </lineage>
</organism>
<dbReference type="GO" id="GO:0005524">
    <property type="term" value="F:ATP binding"/>
    <property type="evidence" value="ECO:0007669"/>
    <property type="project" value="UniProtKB-KW"/>
</dbReference>
<feature type="domain" description="PAC" evidence="16">
    <location>
        <begin position="231"/>
        <end position="283"/>
    </location>
</feature>
<dbReference type="CDD" id="cd00130">
    <property type="entry name" value="PAS"/>
    <property type="match status" value="1"/>
</dbReference>
<keyword evidence="13" id="KW-0175">Coiled coil</keyword>
<dbReference type="GO" id="GO:0016020">
    <property type="term" value="C:membrane"/>
    <property type="evidence" value="ECO:0007669"/>
    <property type="project" value="UniProtKB-SubCell"/>
</dbReference>
<evidence type="ECO:0000256" key="10">
    <source>
        <dbReference type="ARBA" id="ARBA00022989"/>
    </source>
</evidence>
<dbReference type="EMBL" id="BIFT01000002">
    <property type="protein sequence ID" value="GCE31513.1"/>
    <property type="molecule type" value="Genomic_DNA"/>
</dbReference>
<dbReference type="InterPro" id="IPR029016">
    <property type="entry name" value="GAF-like_dom_sf"/>
</dbReference>
<keyword evidence="4" id="KW-0597">Phosphoprotein</keyword>
<keyword evidence="18" id="KW-1185">Reference proteome</keyword>
<dbReference type="CDD" id="cd00075">
    <property type="entry name" value="HATPase"/>
    <property type="match status" value="1"/>
</dbReference>
<proteinExistence type="predicted"/>
<dbReference type="Gene3D" id="3.30.450.40">
    <property type="match status" value="1"/>
</dbReference>
<dbReference type="SUPFAM" id="SSF47384">
    <property type="entry name" value="Homodimeric domain of signal transducing histidine kinase"/>
    <property type="match status" value="1"/>
</dbReference>
<evidence type="ECO:0000313" key="17">
    <source>
        <dbReference type="EMBL" id="GCE31513.1"/>
    </source>
</evidence>
<comment type="caution">
    <text evidence="17">The sequence shown here is derived from an EMBL/GenBank/DDBJ whole genome shotgun (WGS) entry which is preliminary data.</text>
</comment>
<feature type="domain" description="PAS" evidence="15">
    <location>
        <begin position="158"/>
        <end position="228"/>
    </location>
</feature>
<dbReference type="InterPro" id="IPR050351">
    <property type="entry name" value="BphY/WalK/GraS-like"/>
</dbReference>
<dbReference type="Gene3D" id="3.30.450.20">
    <property type="entry name" value="PAS domain"/>
    <property type="match status" value="1"/>
</dbReference>
<dbReference type="SMART" id="SM00091">
    <property type="entry name" value="PAS"/>
    <property type="match status" value="1"/>
</dbReference>
<comment type="catalytic activity">
    <reaction evidence="1">
        <text>ATP + protein L-histidine = ADP + protein N-phospho-L-histidine.</text>
        <dbReference type="EC" id="2.7.13.3"/>
    </reaction>
</comment>
<dbReference type="EC" id="2.7.13.3" evidence="3"/>
<dbReference type="CDD" id="cd00082">
    <property type="entry name" value="HisKA"/>
    <property type="match status" value="1"/>
</dbReference>
<dbReference type="PROSITE" id="PS50112">
    <property type="entry name" value="PAS"/>
    <property type="match status" value="1"/>
</dbReference>
<dbReference type="GO" id="GO:0000155">
    <property type="term" value="F:phosphorelay sensor kinase activity"/>
    <property type="evidence" value="ECO:0007669"/>
    <property type="project" value="InterPro"/>
</dbReference>
<dbReference type="InterPro" id="IPR004358">
    <property type="entry name" value="Sig_transdc_His_kin-like_C"/>
</dbReference>
<dbReference type="SMART" id="SM00387">
    <property type="entry name" value="HATPase_c"/>
    <property type="match status" value="1"/>
</dbReference>
<dbReference type="GO" id="GO:0030295">
    <property type="term" value="F:protein kinase activator activity"/>
    <property type="evidence" value="ECO:0007669"/>
    <property type="project" value="TreeGrafter"/>
</dbReference>
<dbReference type="SUPFAM" id="SSF55785">
    <property type="entry name" value="PYP-like sensor domain (PAS domain)"/>
    <property type="match status" value="1"/>
</dbReference>
<dbReference type="Gene3D" id="1.10.287.130">
    <property type="match status" value="1"/>
</dbReference>
<dbReference type="SUPFAM" id="SSF55781">
    <property type="entry name" value="GAF domain-like"/>
    <property type="match status" value="1"/>
</dbReference>
<dbReference type="PANTHER" id="PTHR42878">
    <property type="entry name" value="TWO-COMPONENT HISTIDINE KINASE"/>
    <property type="match status" value="1"/>
</dbReference>
<dbReference type="AlphaFoldDB" id="A0A402BJK1"/>
<dbReference type="SUPFAM" id="SSF55874">
    <property type="entry name" value="ATPase domain of HSP90 chaperone/DNA topoisomerase II/histidine kinase"/>
    <property type="match status" value="1"/>
</dbReference>
<dbReference type="InterPro" id="IPR005467">
    <property type="entry name" value="His_kinase_dom"/>
</dbReference>
<feature type="coiled-coil region" evidence="13">
    <location>
        <begin position="141"/>
        <end position="168"/>
    </location>
</feature>
<evidence type="ECO:0000259" key="15">
    <source>
        <dbReference type="PROSITE" id="PS50112"/>
    </source>
</evidence>
<gene>
    <name evidence="17" type="ORF">KDA_69970</name>
</gene>
<evidence type="ECO:0000256" key="8">
    <source>
        <dbReference type="ARBA" id="ARBA00022777"/>
    </source>
</evidence>
<dbReference type="Pfam" id="PF02518">
    <property type="entry name" value="HATPase_c"/>
    <property type="match status" value="1"/>
</dbReference>
<dbReference type="Pfam" id="PF00512">
    <property type="entry name" value="HisKA"/>
    <property type="match status" value="1"/>
</dbReference>
<evidence type="ECO:0000259" key="16">
    <source>
        <dbReference type="PROSITE" id="PS50113"/>
    </source>
</evidence>
<evidence type="ECO:0000256" key="13">
    <source>
        <dbReference type="SAM" id="Coils"/>
    </source>
</evidence>
<dbReference type="Pfam" id="PF01590">
    <property type="entry name" value="GAF"/>
    <property type="match status" value="1"/>
</dbReference>
<dbReference type="InterPro" id="IPR001610">
    <property type="entry name" value="PAC"/>
</dbReference>
<dbReference type="PROSITE" id="PS50113">
    <property type="entry name" value="PAC"/>
    <property type="match status" value="1"/>
</dbReference>
<dbReference type="SMART" id="SM00086">
    <property type="entry name" value="PAC"/>
    <property type="match status" value="1"/>
</dbReference>
<keyword evidence="9" id="KW-0067">ATP-binding</keyword>
<keyword evidence="8" id="KW-0418">Kinase</keyword>
<dbReference type="SMART" id="SM00065">
    <property type="entry name" value="GAF"/>
    <property type="match status" value="1"/>
</dbReference>
<dbReference type="InterPro" id="IPR036890">
    <property type="entry name" value="HATPase_C_sf"/>
</dbReference>
<dbReference type="PRINTS" id="PR00344">
    <property type="entry name" value="BCTRLSENSOR"/>
</dbReference>
<keyword evidence="6" id="KW-0812">Transmembrane</keyword>
<evidence type="ECO:0000313" key="18">
    <source>
        <dbReference type="Proteomes" id="UP000287171"/>
    </source>
</evidence>
<dbReference type="GO" id="GO:0000156">
    <property type="term" value="F:phosphorelay response regulator activity"/>
    <property type="evidence" value="ECO:0007669"/>
    <property type="project" value="TreeGrafter"/>
</dbReference>
<comment type="subcellular location">
    <subcellularLocation>
        <location evidence="2">Membrane</location>
        <topology evidence="2">Multi-pass membrane protein</topology>
    </subcellularLocation>
</comment>
<evidence type="ECO:0000256" key="5">
    <source>
        <dbReference type="ARBA" id="ARBA00022679"/>
    </source>
</evidence>
<dbReference type="SMART" id="SM00388">
    <property type="entry name" value="HisKA"/>
    <property type="match status" value="1"/>
</dbReference>
<evidence type="ECO:0000256" key="11">
    <source>
        <dbReference type="ARBA" id="ARBA00023012"/>
    </source>
</evidence>
<dbReference type="InterPro" id="IPR003018">
    <property type="entry name" value="GAF"/>
</dbReference>
<dbReference type="NCBIfam" id="TIGR00229">
    <property type="entry name" value="sensory_box"/>
    <property type="match status" value="1"/>
</dbReference>
<dbReference type="InterPro" id="IPR003594">
    <property type="entry name" value="HATPase_dom"/>
</dbReference>
<feature type="domain" description="Histidine kinase" evidence="14">
    <location>
        <begin position="287"/>
        <end position="520"/>
    </location>
</feature>
<keyword evidence="10" id="KW-1133">Transmembrane helix</keyword>
<evidence type="ECO:0000256" key="6">
    <source>
        <dbReference type="ARBA" id="ARBA00022692"/>
    </source>
</evidence>
<dbReference type="InterPro" id="IPR003661">
    <property type="entry name" value="HisK_dim/P_dom"/>
</dbReference>
<dbReference type="GO" id="GO:0007234">
    <property type="term" value="P:osmosensory signaling via phosphorelay pathway"/>
    <property type="evidence" value="ECO:0007669"/>
    <property type="project" value="TreeGrafter"/>
</dbReference>
<name>A0A402BJK1_9CHLR</name>
<dbReference type="InterPro" id="IPR036097">
    <property type="entry name" value="HisK_dim/P_sf"/>
</dbReference>
<dbReference type="InterPro" id="IPR000014">
    <property type="entry name" value="PAS"/>
</dbReference>
<dbReference type="InterPro" id="IPR013655">
    <property type="entry name" value="PAS_fold_3"/>
</dbReference>
<dbReference type="Gene3D" id="3.30.565.10">
    <property type="entry name" value="Histidine kinase-like ATPase, C-terminal domain"/>
    <property type="match status" value="1"/>
</dbReference>
<keyword evidence="5" id="KW-0808">Transferase</keyword>
<evidence type="ECO:0000256" key="2">
    <source>
        <dbReference type="ARBA" id="ARBA00004141"/>
    </source>
</evidence>
<accession>A0A402BJK1</accession>
<evidence type="ECO:0000256" key="3">
    <source>
        <dbReference type="ARBA" id="ARBA00012438"/>
    </source>
</evidence>
<evidence type="ECO:0000256" key="4">
    <source>
        <dbReference type="ARBA" id="ARBA00022553"/>
    </source>
</evidence>